<evidence type="ECO:0000313" key="1">
    <source>
        <dbReference type="EMBL" id="CVI25550.1"/>
    </source>
</evidence>
<sequence length="84" mass="9640">MSEVFAALPQQDKAKNNYEHLIQMKTGATQGWRNLIHSERMTFESVESGCVNLGEFLFLLARMDEILLSDPINQLTFHICVKLQ</sequence>
<name>A0A822VCM3_AGRTU</name>
<proteinExistence type="predicted"/>
<protein>
    <submittedName>
        <fullName evidence="1">Uncharacterized protein</fullName>
    </submittedName>
</protein>
<dbReference type="Proteomes" id="UP000192074">
    <property type="component" value="Unassembled WGS sequence"/>
</dbReference>
<evidence type="ECO:0000313" key="2">
    <source>
        <dbReference type="Proteomes" id="UP000192074"/>
    </source>
</evidence>
<gene>
    <name evidence="1" type="ORF">AGR4A_pTi0148</name>
</gene>
<reference evidence="1 2" key="1">
    <citation type="submission" date="2016-01" db="EMBL/GenBank/DDBJ databases">
        <authorList>
            <person name="Regsiter A."/>
            <person name="william w."/>
        </authorList>
    </citation>
    <scope>NUCLEOTIDE SEQUENCE [LARGE SCALE GENOMIC DNA]</scope>
    <source>
        <strain evidence="1 2">B6</strain>
    </source>
</reference>
<accession>A0A822VCM3</accession>
<organism evidence="1 2">
    <name type="scientific">Agrobacterium tumefaciens str. B6</name>
    <dbReference type="NCBI Taxonomy" id="1183423"/>
    <lineage>
        <taxon>Bacteria</taxon>
        <taxon>Pseudomonadati</taxon>
        <taxon>Pseudomonadota</taxon>
        <taxon>Alphaproteobacteria</taxon>
        <taxon>Hyphomicrobiales</taxon>
        <taxon>Rhizobiaceae</taxon>
        <taxon>Rhizobium/Agrobacterium group</taxon>
        <taxon>Agrobacterium</taxon>
        <taxon>Agrobacterium tumefaciens complex</taxon>
    </lineage>
</organism>
<dbReference type="AlphaFoldDB" id="A0A822VCM3"/>
<dbReference type="EMBL" id="FCNL01000043">
    <property type="protein sequence ID" value="CVI25550.1"/>
    <property type="molecule type" value="Genomic_DNA"/>
</dbReference>
<comment type="caution">
    <text evidence="1">The sequence shown here is derived from an EMBL/GenBank/DDBJ whole genome shotgun (WGS) entry which is preliminary data.</text>
</comment>